<evidence type="ECO:0000256" key="5">
    <source>
        <dbReference type="SAM" id="MobiDB-lite"/>
    </source>
</evidence>
<keyword evidence="4" id="KW-0539">Nucleus</keyword>
<protein>
    <submittedName>
        <fullName evidence="6">Uncharacterized protein</fullName>
    </submittedName>
</protein>
<evidence type="ECO:0000256" key="3">
    <source>
        <dbReference type="ARBA" id="ARBA00022737"/>
    </source>
</evidence>
<dbReference type="Proteomes" id="UP001054889">
    <property type="component" value="Unassembled WGS sequence"/>
</dbReference>
<dbReference type="Gene3D" id="2.130.10.10">
    <property type="entry name" value="YVTN repeat-like/Quinoprotein amine dehydrogenase"/>
    <property type="match status" value="1"/>
</dbReference>
<keyword evidence="7" id="KW-1185">Reference proteome</keyword>
<dbReference type="EMBL" id="BQKI01000082">
    <property type="protein sequence ID" value="GJN30650.1"/>
    <property type="molecule type" value="Genomic_DNA"/>
</dbReference>
<reference evidence="6" key="2">
    <citation type="submission" date="2021-12" db="EMBL/GenBank/DDBJ databases">
        <title>Resequencing data analysis of finger millet.</title>
        <authorList>
            <person name="Hatakeyama M."/>
            <person name="Aluri S."/>
            <person name="Balachadran M.T."/>
            <person name="Sivarajan S.R."/>
            <person name="Poveda L."/>
            <person name="Shimizu-Inatsugi R."/>
            <person name="Schlapbach R."/>
            <person name="Sreeman S.M."/>
            <person name="Shimizu K.K."/>
        </authorList>
    </citation>
    <scope>NUCLEOTIDE SEQUENCE</scope>
</reference>
<feature type="compositionally biased region" description="Acidic residues" evidence="5">
    <location>
        <begin position="335"/>
        <end position="349"/>
    </location>
</feature>
<keyword evidence="3" id="KW-0677">Repeat</keyword>
<proteinExistence type="predicted"/>
<feature type="compositionally biased region" description="Polar residues" evidence="5">
    <location>
        <begin position="215"/>
        <end position="229"/>
    </location>
</feature>
<dbReference type="InterPro" id="IPR036322">
    <property type="entry name" value="WD40_repeat_dom_sf"/>
</dbReference>
<feature type="region of interest" description="Disordered" evidence="5">
    <location>
        <begin position="274"/>
        <end position="349"/>
    </location>
</feature>
<evidence type="ECO:0000256" key="4">
    <source>
        <dbReference type="ARBA" id="ARBA00023242"/>
    </source>
</evidence>
<dbReference type="PROSITE" id="PS51257">
    <property type="entry name" value="PROKAR_LIPOPROTEIN"/>
    <property type="match status" value="1"/>
</dbReference>
<dbReference type="AlphaFoldDB" id="A0AAV5F6U2"/>
<evidence type="ECO:0000256" key="1">
    <source>
        <dbReference type="ARBA" id="ARBA00004123"/>
    </source>
</evidence>
<comment type="subcellular location">
    <subcellularLocation>
        <location evidence="1">Nucleus</location>
    </subcellularLocation>
</comment>
<dbReference type="GO" id="GO:0048188">
    <property type="term" value="C:Set1C/COMPASS complex"/>
    <property type="evidence" value="ECO:0007669"/>
    <property type="project" value="InterPro"/>
</dbReference>
<organism evidence="6 7">
    <name type="scientific">Eleusine coracana subsp. coracana</name>
    <dbReference type="NCBI Taxonomy" id="191504"/>
    <lineage>
        <taxon>Eukaryota</taxon>
        <taxon>Viridiplantae</taxon>
        <taxon>Streptophyta</taxon>
        <taxon>Embryophyta</taxon>
        <taxon>Tracheophyta</taxon>
        <taxon>Spermatophyta</taxon>
        <taxon>Magnoliopsida</taxon>
        <taxon>Liliopsida</taxon>
        <taxon>Poales</taxon>
        <taxon>Poaceae</taxon>
        <taxon>PACMAD clade</taxon>
        <taxon>Chloridoideae</taxon>
        <taxon>Cynodonteae</taxon>
        <taxon>Eleusininae</taxon>
        <taxon>Eleusine</taxon>
    </lineage>
</organism>
<reference evidence="6" key="1">
    <citation type="journal article" date="2018" name="DNA Res.">
        <title>Multiple hybrid de novo genome assembly of finger millet, an orphan allotetraploid crop.</title>
        <authorList>
            <person name="Hatakeyama M."/>
            <person name="Aluri S."/>
            <person name="Balachadran M.T."/>
            <person name="Sivarajan S.R."/>
            <person name="Patrignani A."/>
            <person name="Gruter S."/>
            <person name="Poveda L."/>
            <person name="Shimizu-Inatsugi R."/>
            <person name="Baeten J."/>
            <person name="Francoijs K.J."/>
            <person name="Nataraja K.N."/>
            <person name="Reddy Y.A.N."/>
            <person name="Phadnis S."/>
            <person name="Ravikumar R.L."/>
            <person name="Schlapbach R."/>
            <person name="Sreeman S.M."/>
            <person name="Shimizu K.K."/>
        </authorList>
    </citation>
    <scope>NUCLEOTIDE SEQUENCE</scope>
</reference>
<evidence type="ECO:0000313" key="6">
    <source>
        <dbReference type="EMBL" id="GJN30650.1"/>
    </source>
</evidence>
<gene>
    <name evidence="6" type="primary">gb18975</name>
    <name evidence="6" type="ORF">PR202_gb18975</name>
</gene>
<dbReference type="PANTHER" id="PTHR44040">
    <property type="entry name" value="RETINOBLASTOMA-BINDING PROTEIN 5"/>
    <property type="match status" value="1"/>
</dbReference>
<sequence length="349" mass="38294">MKCHYDKLKANGTSCLVLSCEVSDAVTKIQWKTPCFSGNGEWIVGGSANKGEHRLQIWDQAGRLVKILEGPKEALIDLAWHPVEPTIATVSVTGVVYIWAKEHVENWSAFAPDFVELEENEEYVEKEDEFDLNGKEEKVSGISSLVLLFFMEEEVIIDENAEIDIETCEKNAVFSDLEDSVDEIVHLPAIPSPDVPDEQPDKCLGSSSKLEDSNHSGSPSSMDAVQNGQAIPPASSPIEAFHVLLSICGHIYCKYDACSLMDLFVSFLLAVDNSTAEDPGEGPNSKRKRRLSAKGLEMQQSEKGKKPQTKIKANGKSTKSNGKQMEITNGNSSAIDDEATEDDEVNVEN</sequence>
<feature type="region of interest" description="Disordered" evidence="5">
    <location>
        <begin position="189"/>
        <end position="231"/>
    </location>
</feature>
<dbReference type="SMART" id="SM00320">
    <property type="entry name" value="WD40"/>
    <property type="match status" value="1"/>
</dbReference>
<accession>A0AAV5F6U2</accession>
<name>A0AAV5F6U2_ELECO</name>
<dbReference type="PANTHER" id="PTHR44040:SF1">
    <property type="entry name" value="RETINOBLASTOMA-BINDING PROTEIN 5"/>
    <property type="match status" value="1"/>
</dbReference>
<dbReference type="InterPro" id="IPR037850">
    <property type="entry name" value="RBBP5/Swd1"/>
</dbReference>
<dbReference type="SUPFAM" id="SSF50978">
    <property type="entry name" value="WD40 repeat-like"/>
    <property type="match status" value="1"/>
</dbReference>
<keyword evidence="2" id="KW-0853">WD repeat</keyword>
<dbReference type="InterPro" id="IPR001680">
    <property type="entry name" value="WD40_rpt"/>
</dbReference>
<dbReference type="InterPro" id="IPR015943">
    <property type="entry name" value="WD40/YVTN_repeat-like_dom_sf"/>
</dbReference>
<evidence type="ECO:0000313" key="7">
    <source>
        <dbReference type="Proteomes" id="UP001054889"/>
    </source>
</evidence>
<evidence type="ECO:0000256" key="2">
    <source>
        <dbReference type="ARBA" id="ARBA00022574"/>
    </source>
</evidence>
<comment type="caution">
    <text evidence="6">The sequence shown here is derived from an EMBL/GenBank/DDBJ whole genome shotgun (WGS) entry which is preliminary data.</text>
</comment>
<feature type="compositionally biased region" description="Polar residues" evidence="5">
    <location>
        <begin position="315"/>
        <end position="334"/>
    </location>
</feature>